<dbReference type="Proteomes" id="UP001363151">
    <property type="component" value="Unassembled WGS sequence"/>
</dbReference>
<keyword evidence="1" id="KW-0677">Repeat</keyword>
<accession>A0ABR1FLS9</accession>
<organism evidence="5 6">
    <name type="scientific">Aureococcus anophagefferens</name>
    <name type="common">Harmful bloom alga</name>
    <dbReference type="NCBI Taxonomy" id="44056"/>
    <lineage>
        <taxon>Eukaryota</taxon>
        <taxon>Sar</taxon>
        <taxon>Stramenopiles</taxon>
        <taxon>Ochrophyta</taxon>
        <taxon>Pelagophyceae</taxon>
        <taxon>Pelagomonadales</taxon>
        <taxon>Pelagomonadaceae</taxon>
        <taxon>Aureococcus</taxon>
    </lineage>
</organism>
<feature type="domain" description="BTB" evidence="4">
    <location>
        <begin position="106"/>
        <end position="200"/>
    </location>
</feature>
<feature type="repeat" description="ANK" evidence="3">
    <location>
        <begin position="1"/>
        <end position="33"/>
    </location>
</feature>
<dbReference type="Pfam" id="PF00651">
    <property type="entry name" value="BTB"/>
    <property type="match status" value="1"/>
</dbReference>
<feature type="repeat" description="ANK" evidence="3">
    <location>
        <begin position="34"/>
        <end position="66"/>
    </location>
</feature>
<evidence type="ECO:0000259" key="4">
    <source>
        <dbReference type="Pfam" id="PF00651"/>
    </source>
</evidence>
<dbReference type="InterPro" id="IPR000210">
    <property type="entry name" value="BTB/POZ_dom"/>
</dbReference>
<evidence type="ECO:0000256" key="3">
    <source>
        <dbReference type="PROSITE-ProRule" id="PRU00023"/>
    </source>
</evidence>
<dbReference type="PROSITE" id="PS50297">
    <property type="entry name" value="ANK_REP_REGION"/>
    <property type="match status" value="1"/>
</dbReference>
<comment type="caution">
    <text evidence="5">The sequence shown here is derived from an EMBL/GenBank/DDBJ whole genome shotgun (WGS) entry which is preliminary data.</text>
</comment>
<dbReference type="Pfam" id="PF13637">
    <property type="entry name" value="Ank_4"/>
    <property type="match status" value="1"/>
</dbReference>
<dbReference type="InterPro" id="IPR036770">
    <property type="entry name" value="Ankyrin_rpt-contain_sf"/>
</dbReference>
<keyword evidence="2 3" id="KW-0040">ANK repeat</keyword>
<dbReference type="SUPFAM" id="SSF48403">
    <property type="entry name" value="Ankyrin repeat"/>
    <property type="match status" value="1"/>
</dbReference>
<evidence type="ECO:0000256" key="2">
    <source>
        <dbReference type="ARBA" id="ARBA00023043"/>
    </source>
</evidence>
<dbReference type="InterPro" id="IPR002110">
    <property type="entry name" value="Ankyrin_rpt"/>
</dbReference>
<dbReference type="PANTHER" id="PTHR46231:SF1">
    <property type="entry name" value="ANKYRIN REPEAT AND BTB_POZ DOMAIN-CONTAINING PROTEIN 1"/>
    <property type="match status" value="1"/>
</dbReference>
<protein>
    <recommendedName>
        <fullName evidence="4">BTB domain-containing protein</fullName>
    </recommendedName>
</protein>
<dbReference type="InterPro" id="IPR011333">
    <property type="entry name" value="SKP1/BTB/POZ_sf"/>
</dbReference>
<keyword evidence="6" id="KW-1185">Reference proteome</keyword>
<evidence type="ECO:0000256" key="1">
    <source>
        <dbReference type="ARBA" id="ARBA00022737"/>
    </source>
</evidence>
<evidence type="ECO:0000313" key="6">
    <source>
        <dbReference type="Proteomes" id="UP001363151"/>
    </source>
</evidence>
<gene>
    <name evidence="5" type="ORF">SO694_00038012</name>
</gene>
<dbReference type="SMART" id="SM00248">
    <property type="entry name" value="ANK"/>
    <property type="match status" value="2"/>
</dbReference>
<dbReference type="Gene3D" id="3.30.710.10">
    <property type="entry name" value="Potassium Channel Kv1.1, Chain A"/>
    <property type="match status" value="2"/>
</dbReference>
<dbReference type="InterPro" id="IPR044515">
    <property type="entry name" value="ABTB1"/>
</dbReference>
<dbReference type="EMBL" id="JBBJCI010000363">
    <property type="protein sequence ID" value="KAK7233181.1"/>
    <property type="molecule type" value="Genomic_DNA"/>
</dbReference>
<dbReference type="Gene3D" id="1.25.40.20">
    <property type="entry name" value="Ankyrin repeat-containing domain"/>
    <property type="match status" value="1"/>
</dbReference>
<proteinExistence type="predicted"/>
<name>A0ABR1FLS9_AURAN</name>
<dbReference type="PANTHER" id="PTHR46231">
    <property type="entry name" value="ANKYRIN REPEAT AND BTB/POZ DOMAIN-CONTAINING PROTEIN 1"/>
    <property type="match status" value="1"/>
</dbReference>
<evidence type="ECO:0000313" key="5">
    <source>
        <dbReference type="EMBL" id="KAK7233181.1"/>
    </source>
</evidence>
<dbReference type="PROSITE" id="PS50088">
    <property type="entry name" value="ANK_REPEAT"/>
    <property type="match status" value="2"/>
</dbReference>
<reference evidence="5 6" key="1">
    <citation type="submission" date="2024-03" db="EMBL/GenBank/DDBJ databases">
        <title>Aureococcus anophagefferens CCMP1851 and Kratosvirus quantuckense: Draft genome of a second virus-susceptible host strain in the model system.</title>
        <authorList>
            <person name="Chase E."/>
            <person name="Truchon A.R."/>
            <person name="Schepens W."/>
            <person name="Wilhelm S.W."/>
        </authorList>
    </citation>
    <scope>NUCLEOTIDE SEQUENCE [LARGE SCALE GENOMIC DNA]</scope>
    <source>
        <strain evidence="5 6">CCMP1851</strain>
    </source>
</reference>
<sequence length="469" mass="49579">MQLDLHQAAKQGDLETVLRLLEAKDVDVNALDAFDSTPLFYAALCGSLEVAELLLANGARCDAGTFVGERCYYAALNDDIRRALKAYGDVDFSKQQRHAYGKFLLRLRQERRFHDVAFHDGDERICSAPRVVLGARSPALRKRFLAKWRGAATVPAPASRHPDALRAVVDYACCGRFVADDALVGDALAVARALGFGDLARFLAGTRAAAPGKAVVYEDELPSLRASFAPLAEAAARPGAGDPEVEAFARDHGDVPLRSNDGAVFRVPGAFLRLHSSALDAACSDRWRSGGAAIALDASARAVEALVRWCVSGACADALAGDAAVAAETLALAHELMMPAELSRAAAGALAGCLEAVEDDRVAAALAALPYAALAGERGRLYDAVVDVLSKHVAEAVASPGFRDAVLESARSIQARQATDSIPLVDDIRVALHDRVNPFDEYRDEPAGTAEAAELAKLDGLLEELGLSG</sequence>
<dbReference type="SUPFAM" id="SSF54695">
    <property type="entry name" value="POZ domain"/>
    <property type="match status" value="1"/>
</dbReference>